<dbReference type="NCBIfam" id="NF033429">
    <property type="entry name" value="ImuA_translesion"/>
    <property type="match status" value="1"/>
</dbReference>
<protein>
    <submittedName>
        <fullName evidence="1">Translesion DNA synthesis-associated protein ImuA</fullName>
    </submittedName>
</protein>
<dbReference type="InterPro" id="IPR027417">
    <property type="entry name" value="P-loop_NTPase"/>
</dbReference>
<evidence type="ECO:0000313" key="1">
    <source>
        <dbReference type="EMBL" id="RVT88338.1"/>
    </source>
</evidence>
<dbReference type="EMBL" id="SACM01000001">
    <property type="protein sequence ID" value="RVT88338.1"/>
    <property type="molecule type" value="Genomic_DNA"/>
</dbReference>
<name>A0A3S2UYL2_9BURK</name>
<evidence type="ECO:0000313" key="2">
    <source>
        <dbReference type="Proteomes" id="UP000288587"/>
    </source>
</evidence>
<dbReference type="Proteomes" id="UP000288587">
    <property type="component" value="Unassembled WGS sequence"/>
</dbReference>
<keyword evidence="2" id="KW-1185">Reference proteome</keyword>
<reference evidence="1 2" key="1">
    <citation type="submission" date="2019-01" db="EMBL/GenBank/DDBJ databases">
        <authorList>
            <person name="Chen W.-M."/>
        </authorList>
    </citation>
    <scope>NUCLEOTIDE SEQUENCE [LARGE SCALE GENOMIC DNA]</scope>
    <source>
        <strain evidence="1 2">CCP-18</strain>
    </source>
</reference>
<organism evidence="1 2">
    <name type="scientific">Inhella crocodyli</name>
    <dbReference type="NCBI Taxonomy" id="2499851"/>
    <lineage>
        <taxon>Bacteria</taxon>
        <taxon>Pseudomonadati</taxon>
        <taxon>Pseudomonadota</taxon>
        <taxon>Betaproteobacteria</taxon>
        <taxon>Burkholderiales</taxon>
        <taxon>Sphaerotilaceae</taxon>
        <taxon>Inhella</taxon>
    </lineage>
</organism>
<gene>
    <name evidence="1" type="primary">imuA</name>
    <name evidence="1" type="ORF">EOD73_04965</name>
</gene>
<dbReference type="AlphaFoldDB" id="A0A3S2UYL2"/>
<accession>A0A3S2UYL2</accession>
<sequence length="343" mass="36408">MNGGCKAEASSVYWIKTQYPDPATVFGGVAFHRLVLGGAVPAHLLVPSGPAPFPAMPGSFDLFDRPRAQALPAPVDPWQHDPRVWRAASLRSNASPCVSSGFAALDAELPGGGWPTRMLCELLMEAPGTCEWRLLAPALRAWAAPTLPSVRAARRARRVPAALARPVLLVNPPHAPHVPGLASQGLAGLRWVWVAPEGARHSLWAVEQAIRAQAAAAVLAWLPEARPEQLRRLQVAAMASPAPVFLMRPESAASQASAAPLRVRVKAGSPWALQVQVIKRRGPPQAGWISLPAVPEALSPLLTARMRRGGMPPSQTDAEALRDVQVSHDAPAPLARTAQSAHG</sequence>
<dbReference type="OrthoDB" id="9811176at2"/>
<dbReference type="Gene3D" id="3.40.50.300">
    <property type="entry name" value="P-loop containing nucleotide triphosphate hydrolases"/>
    <property type="match status" value="1"/>
</dbReference>
<dbReference type="InterPro" id="IPR047610">
    <property type="entry name" value="ImuA_translesion"/>
</dbReference>
<proteinExistence type="predicted"/>
<comment type="caution">
    <text evidence="1">The sequence shown here is derived from an EMBL/GenBank/DDBJ whole genome shotgun (WGS) entry which is preliminary data.</text>
</comment>
<dbReference type="SUPFAM" id="SSF52540">
    <property type="entry name" value="P-loop containing nucleoside triphosphate hydrolases"/>
    <property type="match status" value="1"/>
</dbReference>